<dbReference type="Gene3D" id="2.60.40.2250">
    <property type="match status" value="1"/>
</dbReference>
<protein>
    <submittedName>
        <fullName evidence="2">Transglutaminase family protein</fullName>
    </submittedName>
</protein>
<dbReference type="SUPFAM" id="SSF54001">
    <property type="entry name" value="Cysteine proteinases"/>
    <property type="match status" value="1"/>
</dbReference>
<name>A0ABY6GFJ6_9BURK</name>
<dbReference type="InterPro" id="IPR038765">
    <property type="entry name" value="Papain-like_cys_pep_sf"/>
</dbReference>
<dbReference type="Pfam" id="PF21295">
    <property type="entry name" value="Bact_transglu_N_2"/>
    <property type="match status" value="1"/>
</dbReference>
<dbReference type="EMBL" id="CP106882">
    <property type="protein sequence ID" value="UYG53784.1"/>
    <property type="molecule type" value="Genomic_DNA"/>
</dbReference>
<dbReference type="InterPro" id="IPR002931">
    <property type="entry name" value="Transglutaminase-like"/>
</dbReference>
<keyword evidence="3" id="KW-1185">Reference proteome</keyword>
<geneLocation type="plasmid" evidence="2 3">
    <name>unnamed1</name>
</geneLocation>
<proteinExistence type="predicted"/>
<sequence>MIRLQLQLELSYTVLAPGAEFFFFFHAANTSHQRVIDENLVISQPDAAWQLQESDCMGQRCLRLGAQPGPLTVRYTAGVEMRHHVADPAQIPEVPVCDIPHDVLQYIYPSRYCQSDRLYNFAGGLFGGLPRGYSRAKAICDWVGQHVTFRSNSSDGTTSAVDTLIERVGVCRDFAHLMIALCRAVNMPARFVTGTDFGADPKMGPPDFHAYVEVYLGGRWYLFDPSRTAIPMGMMRMATGRDAADVAFATIFGSVYSDQPRILVVAGEDAEAGWEFPEHTDQAVSTA</sequence>
<dbReference type="InterPro" id="IPR048930">
    <property type="entry name" value="Bact_transglu_N_2"/>
</dbReference>
<dbReference type="SMART" id="SM00460">
    <property type="entry name" value="TGc"/>
    <property type="match status" value="1"/>
</dbReference>
<evidence type="ECO:0000313" key="3">
    <source>
        <dbReference type="Proteomes" id="UP001162800"/>
    </source>
</evidence>
<dbReference type="Proteomes" id="UP001162800">
    <property type="component" value="Plasmid unnamed1"/>
</dbReference>
<dbReference type="PANTHER" id="PTHR33490:SF12">
    <property type="entry name" value="BLL5557 PROTEIN"/>
    <property type="match status" value="1"/>
</dbReference>
<dbReference type="Pfam" id="PF01841">
    <property type="entry name" value="Transglut_core"/>
    <property type="match status" value="1"/>
</dbReference>
<dbReference type="Gene3D" id="3.10.620.30">
    <property type="match status" value="1"/>
</dbReference>
<reference evidence="2" key="1">
    <citation type="submission" date="2022-09" db="EMBL/GenBank/DDBJ databases">
        <title>The complete genome of Acidovorax sp. 5MLIR.</title>
        <authorList>
            <person name="Liu L."/>
            <person name="Yue J."/>
            <person name="Yang F."/>
            <person name="Yuan J."/>
            <person name="Li L."/>
        </authorList>
    </citation>
    <scope>NUCLEOTIDE SEQUENCE</scope>
    <source>
        <strain evidence="2">5MLIR</strain>
        <plasmid evidence="2">unnamed1</plasmid>
    </source>
</reference>
<organism evidence="2 3">
    <name type="scientific">Comamonas endophytica</name>
    <dbReference type="NCBI Taxonomy" id="2949090"/>
    <lineage>
        <taxon>Bacteria</taxon>
        <taxon>Pseudomonadati</taxon>
        <taxon>Pseudomonadota</taxon>
        <taxon>Betaproteobacteria</taxon>
        <taxon>Burkholderiales</taxon>
        <taxon>Comamonadaceae</taxon>
        <taxon>Comamonas</taxon>
    </lineage>
</organism>
<evidence type="ECO:0000313" key="2">
    <source>
        <dbReference type="EMBL" id="UYG53784.1"/>
    </source>
</evidence>
<gene>
    <name evidence="2" type="ORF">M9799_17775</name>
</gene>
<dbReference type="PANTHER" id="PTHR33490">
    <property type="entry name" value="BLR5614 PROTEIN-RELATED"/>
    <property type="match status" value="1"/>
</dbReference>
<evidence type="ECO:0000259" key="1">
    <source>
        <dbReference type="SMART" id="SM00460"/>
    </source>
</evidence>
<feature type="domain" description="Transglutaminase-like" evidence="1">
    <location>
        <begin position="163"/>
        <end position="227"/>
    </location>
</feature>
<accession>A0ABY6GFJ6</accession>
<keyword evidence="2" id="KW-0614">Plasmid</keyword>
<dbReference type="RefSeq" id="WP_231043909.1">
    <property type="nucleotide sequence ID" value="NZ_CP106882.1"/>
</dbReference>